<reference evidence="2 3" key="1">
    <citation type="journal article" date="2016" name="Nat. Commun.">
        <title>Thousands of microbial genomes shed light on interconnected biogeochemical processes in an aquifer system.</title>
        <authorList>
            <person name="Anantharaman K."/>
            <person name="Brown C.T."/>
            <person name="Hug L.A."/>
            <person name="Sharon I."/>
            <person name="Castelle C.J."/>
            <person name="Probst A.J."/>
            <person name="Thomas B.C."/>
            <person name="Singh A."/>
            <person name="Wilkins M.J."/>
            <person name="Karaoz U."/>
            <person name="Brodie E.L."/>
            <person name="Williams K.H."/>
            <person name="Hubbard S.S."/>
            <person name="Banfield J.F."/>
        </authorList>
    </citation>
    <scope>NUCLEOTIDE SEQUENCE [LARGE SCALE GENOMIC DNA]</scope>
</reference>
<gene>
    <name evidence="2" type="ORF">A2290_01395</name>
</gene>
<evidence type="ECO:0000256" key="1">
    <source>
        <dbReference type="SAM" id="MobiDB-lite"/>
    </source>
</evidence>
<feature type="compositionally biased region" description="Basic and acidic residues" evidence="1">
    <location>
        <begin position="974"/>
        <end position="992"/>
    </location>
</feature>
<sequence length="1089" mass="119826">MSNPSGPISVKIDSSKTSSIHDGSTQGLVTGLVNLAKLGLIVVISGTEISIGSDGVDTPAERQKIINALETYCRDNRLSGQAKKDFYSKIAGNLKFISEALSNNPESKYNLEVVQRALKDTKISIDYIAKVDTTKEADSFIEILIEGKKWTPKQFEKTIIDALNKIDLGSGATIESITSNDAYKALKDTDVSGLWQGTERIIYDAKKKVEGLELAAKTKAAQEEIQKKEAKKTAFSDHVKNDPDLTTINERLGSDGKIGGQDYTVAEISEYLQISDNKTVLRDKVLAAVKANPSILTSLNNLAPLVLDSGEVLVAFSDKGKNYAFVIKKETGSWTGLPEGYVAKDGTDSKPVIYRSGKTLSKGLNRIARALTPDSKEEKLLGSYPDHRILATVVMGSSSGSTGATVGLTSSSSSSDPSIPAEYFRDYSKSGKTLWVWRDVDRDEKIDKGEEQHSLTVYVRGRDGSWIKIETGLNDVNFDLSDAKMNAEASSVERDGEIDSGERDERERMILEYAGYYGISYEKGSEAFAKATSFFMVSRKALREARGEIVVKSSELVGLSAEDARKKLEALKLYHKDIIDVVIKSWDEIKDSADRIAGKILSCFAAKKTGLYDIFEINRDDLKNMIPYNNEIYTKEKLLEYLRGGEVTKSGEGKKPEEKNAMDKNIRSVRMALAQRDYDQATDNLISILSQLRENKSEKVSIPLGDKEIPECSWRFAYGYFLEQFLYAEEGGKIDFSSLAPERKTKLIAELDSYLTEPSSFITSEGKTNLDLVKQKIRIVLLVAGWKKDGKEDPSAIQTFIDRHLSSVWSLPIWAGHEKERGSLAKQLAEFKAGLFISKKGDNFEVASGLNIERELEVIVENWGETFVASFKTQEGDQQSMNTTIGLSISTQISLANGKLTGESPTPPSQDDAVAAYIAQGLYGNESRGATIKQKDGDKLFTDTKESQDENYKAVFEPGEKKPSKPKKGNGKGAVKDGKDNKKGKTGAEKAGESPSLPGVPPTEEKKEEVAKEAVPTTITLSNNISAICTLRGDKITAKIGNNERVVAKKKGDKWVSDFHRYGLGLGENFRIELENAINSQFGITIDWK</sequence>
<accession>A0A1F4S2J9</accession>
<evidence type="ECO:0000313" key="2">
    <source>
        <dbReference type="EMBL" id="OGC14686.1"/>
    </source>
</evidence>
<feature type="region of interest" description="Disordered" evidence="1">
    <location>
        <begin position="1"/>
        <end position="22"/>
    </location>
</feature>
<proteinExistence type="predicted"/>
<name>A0A1F4S2J9_UNCSA</name>
<feature type="compositionally biased region" description="Basic and acidic residues" evidence="1">
    <location>
        <begin position="934"/>
        <end position="963"/>
    </location>
</feature>
<organism evidence="2 3">
    <name type="scientific">candidate division WOR-1 bacterium RIFOXYB2_FULL_36_35</name>
    <dbReference type="NCBI Taxonomy" id="1802578"/>
    <lineage>
        <taxon>Bacteria</taxon>
        <taxon>Bacillati</taxon>
        <taxon>Saganbacteria</taxon>
    </lineage>
</organism>
<evidence type="ECO:0000313" key="3">
    <source>
        <dbReference type="Proteomes" id="UP000177905"/>
    </source>
</evidence>
<protein>
    <submittedName>
        <fullName evidence="2">Uncharacterized protein</fullName>
    </submittedName>
</protein>
<comment type="caution">
    <text evidence="2">The sequence shown here is derived from an EMBL/GenBank/DDBJ whole genome shotgun (WGS) entry which is preliminary data.</text>
</comment>
<feature type="region of interest" description="Disordered" evidence="1">
    <location>
        <begin position="934"/>
        <end position="1011"/>
    </location>
</feature>
<dbReference type="Proteomes" id="UP000177905">
    <property type="component" value="Unassembled WGS sequence"/>
</dbReference>
<dbReference type="AlphaFoldDB" id="A0A1F4S2J9"/>
<dbReference type="EMBL" id="MEUA01000033">
    <property type="protein sequence ID" value="OGC14686.1"/>
    <property type="molecule type" value="Genomic_DNA"/>
</dbReference>